<name>A0A1Y1YAS6_9PLEO</name>
<dbReference type="InterPro" id="IPR011701">
    <property type="entry name" value="MFS"/>
</dbReference>
<feature type="transmembrane region" description="Helical" evidence="5">
    <location>
        <begin position="523"/>
        <end position="543"/>
    </location>
</feature>
<feature type="transmembrane region" description="Helical" evidence="5">
    <location>
        <begin position="244"/>
        <end position="263"/>
    </location>
</feature>
<sequence length="550" mass="58470">MRDTSSLTKDGVVESPQQTPAPVSIIGDSGIVYMKGLRLHLIVLALCIALFLTNLEVVIVSTSLVAITDDLGGFDRATWIISAYLLGYVGVVIIFSKLSDIFGRKLMLFTSVMIFVLFSAGCGAAQTLTQLIICRAFQGAGGAGCFGLGSIMAFELVPHAQYAGLTAFMSIVYSLSLVVGPIMGGAINNSTTWRWVFLLNVPASIPAIVIILLCIPKRFPHHGNPELSTVPITRRLASANLARVDIFGVASLLLATLALVAAVEEAGLSFGWNSPFVISFLVISAVLWTVFLFWERRITFNITGASPEPVFPWRFATSRVWVGMLINAVFLGAPWSGIVFQLPQRFQVINEASSIGAGIRLLPFTASAPVGSVVTAALAKKGVSPIYLVMFASILQVIGFALLGTLRVQDGFAISSAQYGYQAMAGFGSGTNISLLTLMTPFSVEEKDKAVAIGAITQFRVMGGAIGLSILNTAMHGYLKSKLAGTLPKTELGALLNSAQALVGLSPSHQVAARTALVHGYNLQMQILAGLAGIQLLGSVLMWQKKQIKV</sequence>
<evidence type="ECO:0000313" key="8">
    <source>
        <dbReference type="Proteomes" id="UP000193144"/>
    </source>
</evidence>
<feature type="transmembrane region" description="Helical" evidence="5">
    <location>
        <begin position="450"/>
        <end position="471"/>
    </location>
</feature>
<accession>A0A1Y1YAS6</accession>
<dbReference type="InterPro" id="IPR036259">
    <property type="entry name" value="MFS_trans_sf"/>
</dbReference>
<evidence type="ECO:0000256" key="3">
    <source>
        <dbReference type="ARBA" id="ARBA00022989"/>
    </source>
</evidence>
<dbReference type="Pfam" id="PF07690">
    <property type="entry name" value="MFS_1"/>
    <property type="match status" value="1"/>
</dbReference>
<feature type="transmembrane region" description="Helical" evidence="5">
    <location>
        <begin position="419"/>
        <end position="438"/>
    </location>
</feature>
<gene>
    <name evidence="7" type="ORF">BCR34DRAFT_498794</name>
</gene>
<feature type="transmembrane region" description="Helical" evidence="5">
    <location>
        <begin position="79"/>
        <end position="96"/>
    </location>
</feature>
<evidence type="ECO:0000256" key="2">
    <source>
        <dbReference type="ARBA" id="ARBA00022692"/>
    </source>
</evidence>
<evidence type="ECO:0000256" key="1">
    <source>
        <dbReference type="ARBA" id="ARBA00004141"/>
    </source>
</evidence>
<evidence type="ECO:0000259" key="6">
    <source>
        <dbReference type="PROSITE" id="PS50850"/>
    </source>
</evidence>
<protein>
    <submittedName>
        <fullName evidence="7">Major facilitator superfamily domain-containing protein</fullName>
    </submittedName>
</protein>
<keyword evidence="3 5" id="KW-1133">Transmembrane helix</keyword>
<dbReference type="PANTHER" id="PTHR23501:SF43">
    <property type="entry name" value="MULTIDRUG TRANSPORTER, PUTATIVE (AFU_ORTHOLOGUE AFUA_6G03040)-RELATED"/>
    <property type="match status" value="1"/>
</dbReference>
<organism evidence="7 8">
    <name type="scientific">Clohesyomyces aquaticus</name>
    <dbReference type="NCBI Taxonomy" id="1231657"/>
    <lineage>
        <taxon>Eukaryota</taxon>
        <taxon>Fungi</taxon>
        <taxon>Dikarya</taxon>
        <taxon>Ascomycota</taxon>
        <taxon>Pezizomycotina</taxon>
        <taxon>Dothideomycetes</taxon>
        <taxon>Pleosporomycetidae</taxon>
        <taxon>Pleosporales</taxon>
        <taxon>Lindgomycetaceae</taxon>
        <taxon>Clohesyomyces</taxon>
    </lineage>
</organism>
<dbReference type="PROSITE" id="PS50850">
    <property type="entry name" value="MFS"/>
    <property type="match status" value="1"/>
</dbReference>
<evidence type="ECO:0000256" key="5">
    <source>
        <dbReference type="SAM" id="Phobius"/>
    </source>
</evidence>
<comment type="caution">
    <text evidence="7">The sequence shown here is derived from an EMBL/GenBank/DDBJ whole genome shotgun (WGS) entry which is preliminary data.</text>
</comment>
<dbReference type="AlphaFoldDB" id="A0A1Y1YAS6"/>
<feature type="transmembrane region" description="Helical" evidence="5">
    <location>
        <begin position="275"/>
        <end position="294"/>
    </location>
</feature>
<dbReference type="SUPFAM" id="SSF103473">
    <property type="entry name" value="MFS general substrate transporter"/>
    <property type="match status" value="2"/>
</dbReference>
<feature type="transmembrane region" description="Helical" evidence="5">
    <location>
        <begin position="108"/>
        <end position="133"/>
    </location>
</feature>
<dbReference type="GO" id="GO:0005886">
    <property type="term" value="C:plasma membrane"/>
    <property type="evidence" value="ECO:0007669"/>
    <property type="project" value="TreeGrafter"/>
</dbReference>
<feature type="domain" description="Major facilitator superfamily (MFS) profile" evidence="6">
    <location>
        <begin position="42"/>
        <end position="547"/>
    </location>
</feature>
<dbReference type="PANTHER" id="PTHR23501">
    <property type="entry name" value="MAJOR FACILITATOR SUPERFAMILY"/>
    <property type="match status" value="1"/>
</dbReference>
<dbReference type="OrthoDB" id="440553at2759"/>
<dbReference type="Gene3D" id="1.20.1720.10">
    <property type="entry name" value="Multidrug resistance protein D"/>
    <property type="match status" value="1"/>
</dbReference>
<feature type="transmembrane region" description="Helical" evidence="5">
    <location>
        <begin position="41"/>
        <end position="67"/>
    </location>
</feature>
<evidence type="ECO:0000313" key="7">
    <source>
        <dbReference type="EMBL" id="ORX95042.1"/>
    </source>
</evidence>
<feature type="transmembrane region" description="Helical" evidence="5">
    <location>
        <begin position="193"/>
        <end position="215"/>
    </location>
</feature>
<comment type="subcellular location">
    <subcellularLocation>
        <location evidence="1">Membrane</location>
        <topology evidence="1">Multi-pass membrane protein</topology>
    </subcellularLocation>
</comment>
<evidence type="ECO:0000256" key="4">
    <source>
        <dbReference type="ARBA" id="ARBA00023136"/>
    </source>
</evidence>
<keyword evidence="4 5" id="KW-0472">Membrane</keyword>
<feature type="transmembrane region" description="Helical" evidence="5">
    <location>
        <begin position="386"/>
        <end position="407"/>
    </location>
</feature>
<feature type="transmembrane region" description="Helical" evidence="5">
    <location>
        <begin position="164"/>
        <end position="187"/>
    </location>
</feature>
<dbReference type="Proteomes" id="UP000193144">
    <property type="component" value="Unassembled WGS sequence"/>
</dbReference>
<proteinExistence type="predicted"/>
<keyword evidence="2 5" id="KW-0812">Transmembrane</keyword>
<feature type="transmembrane region" description="Helical" evidence="5">
    <location>
        <begin position="139"/>
        <end position="157"/>
    </location>
</feature>
<dbReference type="InterPro" id="IPR020846">
    <property type="entry name" value="MFS_dom"/>
</dbReference>
<reference evidence="7 8" key="1">
    <citation type="submission" date="2016-07" db="EMBL/GenBank/DDBJ databases">
        <title>Pervasive Adenine N6-methylation of Active Genes in Fungi.</title>
        <authorList>
            <consortium name="DOE Joint Genome Institute"/>
            <person name="Mondo S.J."/>
            <person name="Dannebaum R.O."/>
            <person name="Kuo R.C."/>
            <person name="Labutti K."/>
            <person name="Haridas S."/>
            <person name="Kuo A."/>
            <person name="Salamov A."/>
            <person name="Ahrendt S.R."/>
            <person name="Lipzen A."/>
            <person name="Sullivan W."/>
            <person name="Andreopoulos W.B."/>
            <person name="Clum A."/>
            <person name="Lindquist E."/>
            <person name="Daum C."/>
            <person name="Ramamoorthy G.K."/>
            <person name="Gryganskyi A."/>
            <person name="Culley D."/>
            <person name="Magnuson J.K."/>
            <person name="James T.Y."/>
            <person name="O'Malley M.A."/>
            <person name="Stajich J.E."/>
            <person name="Spatafora J.W."/>
            <person name="Visel A."/>
            <person name="Grigoriev I.V."/>
        </authorList>
    </citation>
    <scope>NUCLEOTIDE SEQUENCE [LARGE SCALE GENOMIC DNA]</scope>
    <source>
        <strain evidence="7 8">CBS 115471</strain>
    </source>
</reference>
<dbReference type="EMBL" id="MCFA01000292">
    <property type="protein sequence ID" value="ORX95042.1"/>
    <property type="molecule type" value="Genomic_DNA"/>
</dbReference>
<dbReference type="GO" id="GO:0022857">
    <property type="term" value="F:transmembrane transporter activity"/>
    <property type="evidence" value="ECO:0007669"/>
    <property type="project" value="InterPro"/>
</dbReference>
<feature type="transmembrane region" description="Helical" evidence="5">
    <location>
        <begin position="320"/>
        <end position="341"/>
    </location>
</feature>
<keyword evidence="8" id="KW-1185">Reference proteome</keyword>
<feature type="transmembrane region" description="Helical" evidence="5">
    <location>
        <begin position="361"/>
        <end position="379"/>
    </location>
</feature>